<dbReference type="Gene3D" id="3.40.30.10">
    <property type="entry name" value="Glutaredoxin"/>
    <property type="match status" value="1"/>
</dbReference>
<dbReference type="Proteomes" id="UP000266841">
    <property type="component" value="Unassembled WGS sequence"/>
</dbReference>
<comment type="caution">
    <text evidence="3">The sequence shown here is derived from an EMBL/GenBank/DDBJ whole genome shotgun (WGS) entry which is preliminary data.</text>
</comment>
<evidence type="ECO:0000313" key="4">
    <source>
        <dbReference type="Proteomes" id="UP000266841"/>
    </source>
</evidence>
<feature type="compositionally biased region" description="Polar residues" evidence="1">
    <location>
        <begin position="1"/>
        <end position="12"/>
    </location>
</feature>
<protein>
    <recommendedName>
        <fullName evidence="2">Thioredoxin domain-containing protein</fullName>
    </recommendedName>
</protein>
<feature type="non-terminal residue" evidence="3">
    <location>
        <position position="1"/>
    </location>
</feature>
<feature type="region of interest" description="Disordered" evidence="1">
    <location>
        <begin position="1"/>
        <end position="27"/>
    </location>
</feature>
<feature type="region of interest" description="Disordered" evidence="1">
    <location>
        <begin position="180"/>
        <end position="203"/>
    </location>
</feature>
<dbReference type="OrthoDB" id="54943at2759"/>
<organism evidence="3 4">
    <name type="scientific">Thalassiosira oceanica</name>
    <name type="common">Marine diatom</name>
    <dbReference type="NCBI Taxonomy" id="159749"/>
    <lineage>
        <taxon>Eukaryota</taxon>
        <taxon>Sar</taxon>
        <taxon>Stramenopiles</taxon>
        <taxon>Ochrophyta</taxon>
        <taxon>Bacillariophyta</taxon>
        <taxon>Coscinodiscophyceae</taxon>
        <taxon>Thalassiosirophycidae</taxon>
        <taxon>Thalassiosirales</taxon>
        <taxon>Thalassiosiraceae</taxon>
        <taxon>Thalassiosira</taxon>
    </lineage>
</organism>
<evidence type="ECO:0000256" key="1">
    <source>
        <dbReference type="SAM" id="MobiDB-lite"/>
    </source>
</evidence>
<sequence>TLNLLESTSEAVNSKVGANAADSDAKEEVDRVLGSYLTSWSAATDAIKSDLEDVKDTQDGLVNMLENVANGIAFKPKKKAKKQPEEERGYDSEAFESEESFLEEDDGNDSEYEPTPKASKANKAKGKKAREEKKAATAVASAAASPQSPIGVAAAGGDDGSGWEHGVPSRAWAGWPAAGAARGGAVDGTERTPVPNGLNGRAEWGEGDRLQLVSLVTEEVANATPTCQTLTWLPRPTLTKLHVLQNPDRLHIIRVSAPWCRVCHSTAVAWERMASKLAAGDSPIQFFSVEVDGKNEEAAALKDMLQIDRVPQGIIHHPTFGRRIDMHRKNLMALKKSLESYPIEELHPDRLESF</sequence>
<dbReference type="Pfam" id="PF00085">
    <property type="entry name" value="Thioredoxin"/>
    <property type="match status" value="1"/>
</dbReference>
<keyword evidence="4" id="KW-1185">Reference proteome</keyword>
<feature type="compositionally biased region" description="Low complexity" evidence="1">
    <location>
        <begin position="136"/>
        <end position="145"/>
    </location>
</feature>
<dbReference type="InterPro" id="IPR036249">
    <property type="entry name" value="Thioredoxin-like_sf"/>
</dbReference>
<feature type="domain" description="Thioredoxin" evidence="2">
    <location>
        <begin position="244"/>
        <end position="300"/>
    </location>
</feature>
<accession>K0S123</accession>
<dbReference type="AlphaFoldDB" id="K0S123"/>
<evidence type="ECO:0000313" key="3">
    <source>
        <dbReference type="EMBL" id="EJK59015.1"/>
    </source>
</evidence>
<evidence type="ECO:0000259" key="2">
    <source>
        <dbReference type="Pfam" id="PF00085"/>
    </source>
</evidence>
<proteinExistence type="predicted"/>
<reference evidence="3 4" key="1">
    <citation type="journal article" date="2012" name="Genome Biol.">
        <title>Genome and low-iron response of an oceanic diatom adapted to chronic iron limitation.</title>
        <authorList>
            <person name="Lommer M."/>
            <person name="Specht M."/>
            <person name="Roy A.S."/>
            <person name="Kraemer L."/>
            <person name="Andreson R."/>
            <person name="Gutowska M.A."/>
            <person name="Wolf J."/>
            <person name="Bergner S.V."/>
            <person name="Schilhabel M.B."/>
            <person name="Klostermeier U.C."/>
            <person name="Beiko R.G."/>
            <person name="Rosenstiel P."/>
            <person name="Hippler M."/>
            <person name="Laroche J."/>
        </authorList>
    </citation>
    <scope>NUCLEOTIDE SEQUENCE [LARGE SCALE GENOMIC DNA]</scope>
    <source>
        <strain evidence="3 4">CCMP1005</strain>
    </source>
</reference>
<dbReference type="InterPro" id="IPR013766">
    <property type="entry name" value="Thioredoxin_domain"/>
</dbReference>
<feature type="compositionally biased region" description="Basic and acidic residues" evidence="1">
    <location>
        <begin position="82"/>
        <end position="91"/>
    </location>
</feature>
<dbReference type="EMBL" id="AGNL01023819">
    <property type="protein sequence ID" value="EJK59015.1"/>
    <property type="molecule type" value="Genomic_DNA"/>
</dbReference>
<name>K0S123_THAOC</name>
<dbReference type="SUPFAM" id="SSF52833">
    <property type="entry name" value="Thioredoxin-like"/>
    <property type="match status" value="1"/>
</dbReference>
<gene>
    <name evidence="3" type="ORF">THAOC_20811</name>
</gene>
<feature type="compositionally biased region" description="Acidic residues" evidence="1">
    <location>
        <begin position="93"/>
        <end position="112"/>
    </location>
</feature>
<feature type="region of interest" description="Disordered" evidence="1">
    <location>
        <begin position="76"/>
        <end position="163"/>
    </location>
</feature>